<dbReference type="Pfam" id="PF13669">
    <property type="entry name" value="Glyoxalase_4"/>
    <property type="match status" value="1"/>
</dbReference>
<gene>
    <name evidence="3" type="ORF">SAMN05660324_0088</name>
</gene>
<dbReference type="EMBL" id="FNCF01000011">
    <property type="protein sequence ID" value="SDH18143.1"/>
    <property type="molecule type" value="Genomic_DNA"/>
</dbReference>
<evidence type="ECO:0000256" key="1">
    <source>
        <dbReference type="ARBA" id="ARBA00022723"/>
    </source>
</evidence>
<evidence type="ECO:0000313" key="3">
    <source>
        <dbReference type="EMBL" id="SDH18143.1"/>
    </source>
</evidence>
<evidence type="ECO:0000259" key="2">
    <source>
        <dbReference type="PROSITE" id="PS51819"/>
    </source>
</evidence>
<evidence type="ECO:0000313" key="4">
    <source>
        <dbReference type="Proteomes" id="UP000198863"/>
    </source>
</evidence>
<dbReference type="InterPro" id="IPR051785">
    <property type="entry name" value="MMCE/EMCE_epimerase"/>
</dbReference>
<dbReference type="RefSeq" id="WP_165640363.1">
    <property type="nucleotide sequence ID" value="NZ_FNCF01000011.1"/>
</dbReference>
<dbReference type="Gene3D" id="3.10.180.10">
    <property type="entry name" value="2,3-Dihydroxybiphenyl 1,2-Dioxygenase, domain 1"/>
    <property type="match status" value="1"/>
</dbReference>
<feature type="domain" description="VOC" evidence="2">
    <location>
        <begin position="3"/>
        <end position="142"/>
    </location>
</feature>
<dbReference type="PROSITE" id="PS51819">
    <property type="entry name" value="VOC"/>
    <property type="match status" value="1"/>
</dbReference>
<name>A0A1G8ABA9_9ACTN</name>
<dbReference type="Proteomes" id="UP000198863">
    <property type="component" value="Unassembled WGS sequence"/>
</dbReference>
<protein>
    <submittedName>
        <fullName evidence="3">Catechol 2,3-dioxygenase</fullName>
    </submittedName>
</protein>
<dbReference type="GO" id="GO:0046491">
    <property type="term" value="P:L-methylmalonyl-CoA metabolic process"/>
    <property type="evidence" value="ECO:0007669"/>
    <property type="project" value="TreeGrafter"/>
</dbReference>
<organism evidence="3 4">
    <name type="scientific">Klenkia brasiliensis</name>
    <dbReference type="NCBI Taxonomy" id="333142"/>
    <lineage>
        <taxon>Bacteria</taxon>
        <taxon>Bacillati</taxon>
        <taxon>Actinomycetota</taxon>
        <taxon>Actinomycetes</taxon>
        <taxon>Geodermatophilales</taxon>
        <taxon>Geodermatophilaceae</taxon>
        <taxon>Klenkia</taxon>
    </lineage>
</organism>
<dbReference type="InterPro" id="IPR037523">
    <property type="entry name" value="VOC_core"/>
</dbReference>
<keyword evidence="1" id="KW-0479">Metal-binding</keyword>
<sequence length="144" mass="15162">MEDVAHVGLTVPDLESALTMWCDDLGFTLERTFDLDESVTVGTTGVRSSSIHAATVVLGAHRIELLEYRPSASGTARINPSQHGATHIALTVTDIDAVLAICRDHGWTAVGTPHRLSTGARAGTAIVYLHGPAGGTLELISPPR</sequence>
<proteinExistence type="predicted"/>
<keyword evidence="4" id="KW-1185">Reference proteome</keyword>
<dbReference type="PANTHER" id="PTHR43048:SF3">
    <property type="entry name" value="METHYLMALONYL-COA EPIMERASE, MITOCHONDRIAL"/>
    <property type="match status" value="1"/>
</dbReference>
<keyword evidence="3" id="KW-0560">Oxidoreductase</keyword>
<dbReference type="InterPro" id="IPR029068">
    <property type="entry name" value="Glyas_Bleomycin-R_OHBP_Dase"/>
</dbReference>
<dbReference type="GO" id="GO:0051213">
    <property type="term" value="F:dioxygenase activity"/>
    <property type="evidence" value="ECO:0007669"/>
    <property type="project" value="UniProtKB-KW"/>
</dbReference>
<dbReference type="GO" id="GO:0046872">
    <property type="term" value="F:metal ion binding"/>
    <property type="evidence" value="ECO:0007669"/>
    <property type="project" value="UniProtKB-KW"/>
</dbReference>
<dbReference type="AlphaFoldDB" id="A0A1G8ABA9"/>
<dbReference type="PANTHER" id="PTHR43048">
    <property type="entry name" value="METHYLMALONYL-COA EPIMERASE"/>
    <property type="match status" value="1"/>
</dbReference>
<keyword evidence="3" id="KW-0223">Dioxygenase</keyword>
<dbReference type="SUPFAM" id="SSF54593">
    <property type="entry name" value="Glyoxalase/Bleomycin resistance protein/Dihydroxybiphenyl dioxygenase"/>
    <property type="match status" value="1"/>
</dbReference>
<dbReference type="GO" id="GO:0004493">
    <property type="term" value="F:methylmalonyl-CoA epimerase activity"/>
    <property type="evidence" value="ECO:0007669"/>
    <property type="project" value="TreeGrafter"/>
</dbReference>
<reference evidence="4" key="1">
    <citation type="submission" date="2016-10" db="EMBL/GenBank/DDBJ databases">
        <authorList>
            <person name="Varghese N."/>
            <person name="Submissions S."/>
        </authorList>
    </citation>
    <scope>NUCLEOTIDE SEQUENCE [LARGE SCALE GENOMIC DNA]</scope>
    <source>
        <strain evidence="4">DSM 44526</strain>
    </source>
</reference>
<accession>A0A1G8ABA9</accession>